<dbReference type="AlphaFoldDB" id="I0IBY5"/>
<dbReference type="HOGENOM" id="CLU_1141756_0_0_0"/>
<dbReference type="EMBL" id="AP012338">
    <property type="protein sequence ID" value="BAM02773.1"/>
    <property type="molecule type" value="Genomic_DNA"/>
</dbReference>
<dbReference type="Pfam" id="PF07589">
    <property type="entry name" value="PEP-CTERM"/>
    <property type="match status" value="1"/>
</dbReference>
<keyword evidence="1" id="KW-0732">Signal</keyword>
<evidence type="ECO:0000256" key="1">
    <source>
        <dbReference type="SAM" id="SignalP"/>
    </source>
</evidence>
<proteinExistence type="predicted"/>
<organism evidence="3 4">
    <name type="scientific">Phycisphaera mikurensis (strain NBRC 102666 / KCTC 22515 / FYK2301M01)</name>
    <dbReference type="NCBI Taxonomy" id="1142394"/>
    <lineage>
        <taxon>Bacteria</taxon>
        <taxon>Pseudomonadati</taxon>
        <taxon>Planctomycetota</taxon>
        <taxon>Phycisphaerae</taxon>
        <taxon>Phycisphaerales</taxon>
        <taxon>Phycisphaeraceae</taxon>
        <taxon>Phycisphaera</taxon>
    </lineage>
</organism>
<accession>I0IBY5</accession>
<feature type="domain" description="Ice-binding protein C-terminal" evidence="2">
    <location>
        <begin position="220"/>
        <end position="242"/>
    </location>
</feature>
<dbReference type="KEGG" id="phm:PSMK_06140"/>
<evidence type="ECO:0000259" key="2">
    <source>
        <dbReference type="Pfam" id="PF07589"/>
    </source>
</evidence>
<dbReference type="NCBIfam" id="TIGR02595">
    <property type="entry name" value="PEP_CTERM"/>
    <property type="match status" value="1"/>
</dbReference>
<evidence type="ECO:0000313" key="3">
    <source>
        <dbReference type="EMBL" id="BAM02773.1"/>
    </source>
</evidence>
<gene>
    <name evidence="3" type="ordered locus">PSMK_06140</name>
</gene>
<feature type="signal peptide" evidence="1">
    <location>
        <begin position="1"/>
        <end position="23"/>
    </location>
</feature>
<reference evidence="3 4" key="1">
    <citation type="submission" date="2012-02" db="EMBL/GenBank/DDBJ databases">
        <title>Complete genome sequence of Phycisphaera mikurensis NBRC 102666.</title>
        <authorList>
            <person name="Ankai A."/>
            <person name="Hosoyama A."/>
            <person name="Terui Y."/>
            <person name="Sekine M."/>
            <person name="Fukai R."/>
            <person name="Kato Y."/>
            <person name="Nakamura S."/>
            <person name="Yamada-Narita S."/>
            <person name="Kawakoshi A."/>
            <person name="Fukunaga Y."/>
            <person name="Yamazaki S."/>
            <person name="Fujita N."/>
        </authorList>
    </citation>
    <scope>NUCLEOTIDE SEQUENCE [LARGE SCALE GENOMIC DNA]</scope>
    <source>
        <strain evidence="4">NBRC 102666 / KCTC 22515 / FYK2301M01</strain>
    </source>
</reference>
<feature type="chain" id="PRO_5003628716" description="Ice-binding protein C-terminal domain-containing protein" evidence="1">
    <location>
        <begin position="24"/>
        <end position="243"/>
    </location>
</feature>
<name>I0IBY5_PHYMF</name>
<evidence type="ECO:0000313" key="4">
    <source>
        <dbReference type="Proteomes" id="UP000007881"/>
    </source>
</evidence>
<dbReference type="InterPro" id="IPR013424">
    <property type="entry name" value="Ice-binding_C"/>
</dbReference>
<dbReference type="Proteomes" id="UP000007881">
    <property type="component" value="Chromosome"/>
</dbReference>
<keyword evidence="4" id="KW-1185">Reference proteome</keyword>
<protein>
    <recommendedName>
        <fullName evidence="2">Ice-binding protein C-terminal domain-containing protein</fullName>
    </recommendedName>
</protein>
<sequence length="243" mass="24175">MKISTTPLAAGLVASLVAPSALAVTFDFTAAEGFSDGALAGQNGFASQAGYQVDSTGTGVVSGVTNGFERFLVGEDAIVLDATTDSVALGITGFSMNRPAADAPGGTFGLSNDFNIASSGTDIGIQLRYNANGDLLLDEVGFGDSGSSIDTGFNLGDVFDIDLNVVVSGTDAVTTATIGSATASYTKAIGADTSFALIYQSQGPSAGTATFDSVSYTVTPVPEPASAALVGLGALALLGRRRG</sequence>
<dbReference type="RefSeq" id="WP_014435993.1">
    <property type="nucleotide sequence ID" value="NC_017080.1"/>
</dbReference>